<dbReference type="Proteomes" id="UP001652626">
    <property type="component" value="Chromosome 11"/>
</dbReference>
<evidence type="ECO:0000313" key="5">
    <source>
        <dbReference type="Proteomes" id="UP001652626"/>
    </source>
</evidence>
<evidence type="ECO:0000256" key="4">
    <source>
        <dbReference type="SAM" id="MobiDB-lite"/>
    </source>
</evidence>
<proteinExistence type="inferred from homology"/>
<comment type="similarity">
    <text evidence="2">Belongs to the NRDE2 family.</text>
</comment>
<dbReference type="PANTHER" id="PTHR13471">
    <property type="entry name" value="TETRATRICOPEPTIDE-LIKE HELICAL"/>
    <property type="match status" value="1"/>
</dbReference>
<name>A0ABM4AM11_VANTA</name>
<keyword evidence="5" id="KW-1185">Reference proteome</keyword>
<dbReference type="RefSeq" id="XP_064072330.1">
    <property type="nucleotide sequence ID" value="XM_064216260.1"/>
</dbReference>
<evidence type="ECO:0000256" key="3">
    <source>
        <dbReference type="ARBA" id="ARBA00023242"/>
    </source>
</evidence>
<accession>A0ABM4AM11</accession>
<gene>
    <name evidence="6" type="primary">LOC113400955</name>
</gene>
<keyword evidence="3" id="KW-0539">Nucleus</keyword>
<comment type="subcellular location">
    <subcellularLocation>
        <location evidence="1">Nucleus</location>
    </subcellularLocation>
</comment>
<evidence type="ECO:0000256" key="2">
    <source>
        <dbReference type="ARBA" id="ARBA00009265"/>
    </source>
</evidence>
<sequence length="867" mass="93045">MALFPAYTSQEVENINIEDAEQLATIDYQAESTESQLLASDSEDDKARENLSNASKITHQVQSDEEFYIDRKLDRGNLRVSTLYYPGRPQYECVRPRSVGAARERKRRYYSRRATDAPDAPAVAERVSAYRLLVARDPQDVLLWERFIDFQEACGGADAALETASEAAERAPRSGRLRARRLCALRAALSPHAYLERLRDMLAAEKSVDVRMELWERLLSALAAAPGGDPAQLTAAACAALADTRALPQAYPRIFYCIGSYLRAAGLWERLVMSVELVVAMNYASAAFPPPDDPDLRERSERRLRDLEDKVAASGLPLSTRWVRVERARAAAHWRPAPPAARSPDPQRTPLPHDVADLLLPVAADDELLQLSVRLLLLAKVPLLPGTQWAARWAGDAAADGGEALLPLLREAHSLPAAHPARVPPELARRLLALLLDPPHYFSDDTGYLSWVNALWETCCARARGWARAALVCWRLRWLHALLLAAGGEAEARAEAARIRSEARALLRRLDCASPLPFAEFARVELLAAGREAALRVAGRALRAALLDAACPPHHALYVARAVCEVSATSDGGQPSEEGACALVCAVLGRAPPSRLVAPSPEDLDAALQTCERQCASVESEAAAGEGAEGSEGAGAALLPGAGEWARARALLAPPPRRAELLRAVRDAALRAAAQGRGDASRYCEESACALTAAAAAEGRAALTARLLSPLFPDNAYLALASAGAPLWARGEQSHEERLRALAPRSDVGAVASLLPALLAALRADFAPLEAQRAARATRRATRGAGGAGGALAWSARVECEARAPAPRLPAALYAALDAAPAHKWLHVRGAAWCGDAAGALADALLERALRLHALPDELRALDDANI</sequence>
<dbReference type="InterPro" id="IPR013633">
    <property type="entry name" value="NRDE-2"/>
</dbReference>
<dbReference type="GeneID" id="113400955"/>
<dbReference type="PANTHER" id="PTHR13471:SF0">
    <property type="entry name" value="NUCLEAR EXOSOME REGULATOR NRDE2"/>
    <property type="match status" value="1"/>
</dbReference>
<evidence type="ECO:0000313" key="6">
    <source>
        <dbReference type="RefSeq" id="XP_064072330.1"/>
    </source>
</evidence>
<reference evidence="6" key="1">
    <citation type="submission" date="2025-08" db="UniProtKB">
        <authorList>
            <consortium name="RefSeq"/>
        </authorList>
    </citation>
    <scope>IDENTIFICATION</scope>
    <source>
        <tissue evidence="6">Whole body</tissue>
    </source>
</reference>
<organism evidence="5 6">
    <name type="scientific">Vanessa tameamea</name>
    <name type="common">Kamehameha butterfly</name>
    <dbReference type="NCBI Taxonomy" id="334116"/>
    <lineage>
        <taxon>Eukaryota</taxon>
        <taxon>Metazoa</taxon>
        <taxon>Ecdysozoa</taxon>
        <taxon>Arthropoda</taxon>
        <taxon>Hexapoda</taxon>
        <taxon>Insecta</taxon>
        <taxon>Pterygota</taxon>
        <taxon>Neoptera</taxon>
        <taxon>Endopterygota</taxon>
        <taxon>Lepidoptera</taxon>
        <taxon>Glossata</taxon>
        <taxon>Ditrysia</taxon>
        <taxon>Papilionoidea</taxon>
        <taxon>Nymphalidae</taxon>
        <taxon>Nymphalinae</taxon>
        <taxon>Vanessa</taxon>
    </lineage>
</organism>
<protein>
    <submittedName>
        <fullName evidence="6">Uncharacterized protein LOC113400955</fullName>
    </submittedName>
</protein>
<evidence type="ECO:0000256" key="1">
    <source>
        <dbReference type="ARBA" id="ARBA00004123"/>
    </source>
</evidence>
<feature type="region of interest" description="Disordered" evidence="4">
    <location>
        <begin position="34"/>
        <end position="54"/>
    </location>
</feature>